<proteinExistence type="predicted"/>
<name>A0A9P0PT27_ACAOB</name>
<keyword evidence="9" id="KW-0807">Transducer</keyword>
<feature type="transmembrane region" description="Helical" evidence="10">
    <location>
        <begin position="130"/>
        <end position="150"/>
    </location>
</feature>
<dbReference type="OrthoDB" id="6764485at2759"/>
<gene>
    <name evidence="11" type="ORF">ACAOBT_LOCUS21046</name>
</gene>
<keyword evidence="5" id="KW-0552">Olfaction</keyword>
<dbReference type="GO" id="GO:0004984">
    <property type="term" value="F:olfactory receptor activity"/>
    <property type="evidence" value="ECO:0007669"/>
    <property type="project" value="InterPro"/>
</dbReference>
<dbReference type="PANTHER" id="PTHR21137:SF35">
    <property type="entry name" value="ODORANT RECEPTOR 19A-RELATED"/>
    <property type="match status" value="1"/>
</dbReference>
<dbReference type="PANTHER" id="PTHR21137">
    <property type="entry name" value="ODORANT RECEPTOR"/>
    <property type="match status" value="1"/>
</dbReference>
<evidence type="ECO:0000256" key="6">
    <source>
        <dbReference type="ARBA" id="ARBA00022989"/>
    </source>
</evidence>
<organism evidence="11 12">
    <name type="scientific">Acanthoscelides obtectus</name>
    <name type="common">Bean weevil</name>
    <name type="synonym">Bruchus obtectus</name>
    <dbReference type="NCBI Taxonomy" id="200917"/>
    <lineage>
        <taxon>Eukaryota</taxon>
        <taxon>Metazoa</taxon>
        <taxon>Ecdysozoa</taxon>
        <taxon>Arthropoda</taxon>
        <taxon>Hexapoda</taxon>
        <taxon>Insecta</taxon>
        <taxon>Pterygota</taxon>
        <taxon>Neoptera</taxon>
        <taxon>Endopterygota</taxon>
        <taxon>Coleoptera</taxon>
        <taxon>Polyphaga</taxon>
        <taxon>Cucujiformia</taxon>
        <taxon>Chrysomeloidea</taxon>
        <taxon>Chrysomelidae</taxon>
        <taxon>Bruchinae</taxon>
        <taxon>Bruchini</taxon>
        <taxon>Acanthoscelides</taxon>
    </lineage>
</organism>
<feature type="transmembrane region" description="Helical" evidence="10">
    <location>
        <begin position="41"/>
        <end position="65"/>
    </location>
</feature>
<comment type="subcellular location">
    <subcellularLocation>
        <location evidence="1">Cell membrane</location>
        <topology evidence="1">Multi-pass membrane protein</topology>
    </subcellularLocation>
</comment>
<evidence type="ECO:0000313" key="11">
    <source>
        <dbReference type="EMBL" id="CAH1992726.1"/>
    </source>
</evidence>
<evidence type="ECO:0000256" key="4">
    <source>
        <dbReference type="ARBA" id="ARBA00022692"/>
    </source>
</evidence>
<evidence type="ECO:0000256" key="1">
    <source>
        <dbReference type="ARBA" id="ARBA00004651"/>
    </source>
</evidence>
<feature type="transmembrane region" description="Helical" evidence="10">
    <location>
        <begin position="162"/>
        <end position="183"/>
    </location>
</feature>
<keyword evidence="7 10" id="KW-0472">Membrane</keyword>
<evidence type="ECO:0000256" key="5">
    <source>
        <dbReference type="ARBA" id="ARBA00022725"/>
    </source>
</evidence>
<dbReference type="GO" id="GO:0005886">
    <property type="term" value="C:plasma membrane"/>
    <property type="evidence" value="ECO:0007669"/>
    <property type="project" value="UniProtKB-SubCell"/>
</dbReference>
<comment type="caution">
    <text evidence="11">The sequence shown here is derived from an EMBL/GenBank/DDBJ whole genome shotgun (WGS) entry which is preliminary data.</text>
</comment>
<dbReference type="Proteomes" id="UP001152888">
    <property type="component" value="Unassembled WGS sequence"/>
</dbReference>
<evidence type="ECO:0000256" key="10">
    <source>
        <dbReference type="SAM" id="Phobius"/>
    </source>
</evidence>
<evidence type="ECO:0000313" key="12">
    <source>
        <dbReference type="Proteomes" id="UP001152888"/>
    </source>
</evidence>
<evidence type="ECO:0000256" key="9">
    <source>
        <dbReference type="ARBA" id="ARBA00023224"/>
    </source>
</evidence>
<keyword evidence="8" id="KW-0675">Receptor</keyword>
<evidence type="ECO:0000256" key="2">
    <source>
        <dbReference type="ARBA" id="ARBA00022475"/>
    </source>
</evidence>
<reference evidence="11" key="1">
    <citation type="submission" date="2022-03" db="EMBL/GenBank/DDBJ databases">
        <authorList>
            <person name="Sayadi A."/>
        </authorList>
    </citation>
    <scope>NUCLEOTIDE SEQUENCE</scope>
</reference>
<protein>
    <recommendedName>
        <fullName evidence="13">Odorant receptor</fullName>
    </recommendedName>
</protein>
<accession>A0A9P0PT27</accession>
<dbReference type="GO" id="GO:0005549">
    <property type="term" value="F:odorant binding"/>
    <property type="evidence" value="ECO:0007669"/>
    <property type="project" value="InterPro"/>
</dbReference>
<evidence type="ECO:0008006" key="13">
    <source>
        <dbReference type="Google" id="ProtNLM"/>
    </source>
</evidence>
<sequence length="266" mass="30864">MGVNYVTVTPWSTDEDSYIFFRQYSKRVFANHPFLILSSYVLYYLMVTIMASSCFVFTSGALYVITLTSFQYLLLADYVDSQLTIQHQTIYSINNVHYQEEIQRNLRQCCIYQKRIDMGVERIFKYMSPIMLTAIVTGGISILIAFYIVITGINPPNTGFKMKFGVVAISYMLVTFIVLGQGYSNASMEVYNRLCECSWYYWNVQNRRTYLVMLANTNELKINAFGLLSVDFPFLVEISRFWYNILCFISNYRYTLTFEGATVSGT</sequence>
<dbReference type="Pfam" id="PF02949">
    <property type="entry name" value="7tm_6"/>
    <property type="match status" value="1"/>
</dbReference>
<keyword evidence="2" id="KW-1003">Cell membrane</keyword>
<dbReference type="EMBL" id="CAKOFQ010007154">
    <property type="protein sequence ID" value="CAH1992726.1"/>
    <property type="molecule type" value="Genomic_DNA"/>
</dbReference>
<keyword evidence="12" id="KW-1185">Reference proteome</keyword>
<keyword evidence="4 10" id="KW-0812">Transmembrane</keyword>
<dbReference type="GO" id="GO:0007165">
    <property type="term" value="P:signal transduction"/>
    <property type="evidence" value="ECO:0007669"/>
    <property type="project" value="UniProtKB-KW"/>
</dbReference>
<keyword evidence="6 10" id="KW-1133">Transmembrane helix</keyword>
<evidence type="ECO:0000256" key="8">
    <source>
        <dbReference type="ARBA" id="ARBA00023170"/>
    </source>
</evidence>
<dbReference type="AlphaFoldDB" id="A0A9P0PT27"/>
<evidence type="ECO:0000256" key="3">
    <source>
        <dbReference type="ARBA" id="ARBA00022606"/>
    </source>
</evidence>
<keyword evidence="3" id="KW-0716">Sensory transduction</keyword>
<evidence type="ECO:0000256" key="7">
    <source>
        <dbReference type="ARBA" id="ARBA00023136"/>
    </source>
</evidence>
<dbReference type="InterPro" id="IPR004117">
    <property type="entry name" value="7tm6_olfct_rcpt"/>
</dbReference>